<accession>A0A2D0AK30</accession>
<organism evidence="1 2">
    <name type="scientific">Stenotrophomonas maltophilia</name>
    <name type="common">Pseudomonas maltophilia</name>
    <name type="synonym">Xanthomonas maltophilia</name>
    <dbReference type="NCBI Taxonomy" id="40324"/>
    <lineage>
        <taxon>Bacteria</taxon>
        <taxon>Pseudomonadati</taxon>
        <taxon>Pseudomonadota</taxon>
        <taxon>Gammaproteobacteria</taxon>
        <taxon>Lysobacterales</taxon>
        <taxon>Lysobacteraceae</taxon>
        <taxon>Stenotrophomonas</taxon>
        <taxon>Stenotrophomonas maltophilia group</taxon>
    </lineage>
</organism>
<sequence>MSYIEKRARELLAAEVDRDAVAMPGVEEVATSIRKGGHGSVQFVPTALRAIIAALTPPEGYVLVPVEPTEAMLQEIHLVKSFTGEAMHRRYAAMIAARPEVLGG</sequence>
<gene>
    <name evidence="1" type="ORF">CEE60_07345</name>
</gene>
<dbReference type="Proteomes" id="UP000198157">
    <property type="component" value="Unassembled WGS sequence"/>
</dbReference>
<dbReference type="AlphaFoldDB" id="A0A2D0AK30"/>
<name>A0A2D0AK30_STEMA</name>
<dbReference type="EMBL" id="NIVS01000016">
    <property type="protein sequence ID" value="OWQ54801.1"/>
    <property type="molecule type" value="Genomic_DNA"/>
</dbReference>
<dbReference type="OrthoDB" id="6054449at2"/>
<protein>
    <submittedName>
        <fullName evidence="1">Uncharacterized protein</fullName>
    </submittedName>
</protein>
<reference evidence="1 2" key="1">
    <citation type="submission" date="2017-06" db="EMBL/GenBank/DDBJ databases">
        <authorList>
            <person name="Kim H.J."/>
            <person name="Triplett B.A."/>
        </authorList>
    </citation>
    <scope>NUCLEOTIDE SEQUENCE [LARGE SCALE GENOMIC DNA]</scope>
    <source>
        <strain evidence="1 2">13146</strain>
    </source>
</reference>
<proteinExistence type="predicted"/>
<evidence type="ECO:0000313" key="1">
    <source>
        <dbReference type="EMBL" id="OWQ54801.1"/>
    </source>
</evidence>
<comment type="caution">
    <text evidence="1">The sequence shown here is derived from an EMBL/GenBank/DDBJ whole genome shotgun (WGS) entry which is preliminary data.</text>
</comment>
<evidence type="ECO:0000313" key="2">
    <source>
        <dbReference type="Proteomes" id="UP000198157"/>
    </source>
</evidence>